<feature type="transmembrane region" description="Helical" evidence="1">
    <location>
        <begin position="120"/>
        <end position="137"/>
    </location>
</feature>
<evidence type="ECO:0000313" key="2">
    <source>
        <dbReference type="EMBL" id="CAB3783499.1"/>
    </source>
</evidence>
<gene>
    <name evidence="2" type="ORF">LMG28138_01652</name>
</gene>
<evidence type="ECO:0008006" key="4">
    <source>
        <dbReference type="Google" id="ProtNLM"/>
    </source>
</evidence>
<protein>
    <recommendedName>
        <fullName evidence="4">SMODS and SLOG-associating 2TM effector domain-containing protein</fullName>
    </recommendedName>
</protein>
<reference evidence="2 3" key="1">
    <citation type="submission" date="2020-04" db="EMBL/GenBank/DDBJ databases">
        <authorList>
            <person name="De Canck E."/>
        </authorList>
    </citation>
    <scope>NUCLEOTIDE SEQUENCE [LARGE SCALE GENOMIC DNA]</scope>
    <source>
        <strain evidence="2 3">LMG 28138</strain>
    </source>
</reference>
<accession>A0A6S7B072</accession>
<dbReference type="AlphaFoldDB" id="A0A6S7B072"/>
<name>A0A6S7B072_9BURK</name>
<dbReference type="RefSeq" id="WP_175104254.1">
    <property type="nucleotide sequence ID" value="NZ_CADIKM010000005.1"/>
</dbReference>
<keyword evidence="1" id="KW-0812">Transmembrane</keyword>
<dbReference type="EMBL" id="CADIKM010000005">
    <property type="protein sequence ID" value="CAB3783499.1"/>
    <property type="molecule type" value="Genomic_DNA"/>
</dbReference>
<evidence type="ECO:0000313" key="3">
    <source>
        <dbReference type="Proteomes" id="UP000494115"/>
    </source>
</evidence>
<organism evidence="2 3">
    <name type="scientific">Pararobbsia alpina</name>
    <dbReference type="NCBI Taxonomy" id="621374"/>
    <lineage>
        <taxon>Bacteria</taxon>
        <taxon>Pseudomonadati</taxon>
        <taxon>Pseudomonadota</taxon>
        <taxon>Betaproteobacteria</taxon>
        <taxon>Burkholderiales</taxon>
        <taxon>Burkholderiaceae</taxon>
        <taxon>Pararobbsia</taxon>
    </lineage>
</organism>
<keyword evidence="3" id="KW-1185">Reference proteome</keyword>
<dbReference type="Proteomes" id="UP000494115">
    <property type="component" value="Unassembled WGS sequence"/>
</dbReference>
<feature type="transmembrane region" description="Helical" evidence="1">
    <location>
        <begin position="36"/>
        <end position="59"/>
    </location>
</feature>
<sequence>MHPVAAIVWIVTSLASGGIAVVIGRLLSLGSFVEIPLFMFAAFAVYQFTSAYFHSLFIIKSATAPRSGIERFRKDAANWRTSALGFSILHYCLGVAGIAASSLAAAHPTLIIPNATVGQVVSWIAALTTALITFFGAQAKAVRLREAAARLEAMIGRYDIEPTYTFNHVAETHEECMKLLKAGK</sequence>
<proteinExistence type="predicted"/>
<keyword evidence="1" id="KW-1133">Transmembrane helix</keyword>
<feature type="transmembrane region" description="Helical" evidence="1">
    <location>
        <begin position="79"/>
        <end position="100"/>
    </location>
</feature>
<evidence type="ECO:0000256" key="1">
    <source>
        <dbReference type="SAM" id="Phobius"/>
    </source>
</evidence>
<keyword evidence="1" id="KW-0472">Membrane</keyword>